<dbReference type="EMBL" id="JAYJLD010000041">
    <property type="protein sequence ID" value="MEB3103588.1"/>
    <property type="molecule type" value="Genomic_DNA"/>
</dbReference>
<accession>A0ABU5ZM51</accession>
<dbReference type="Proteomes" id="UP001310386">
    <property type="component" value="Unassembled WGS sequence"/>
</dbReference>
<comment type="caution">
    <text evidence="1">The sequence shown here is derived from an EMBL/GenBank/DDBJ whole genome shotgun (WGS) entry which is preliminary data.</text>
</comment>
<keyword evidence="2" id="KW-1185">Reference proteome</keyword>
<evidence type="ECO:0000313" key="1">
    <source>
        <dbReference type="EMBL" id="MEB3103588.1"/>
    </source>
</evidence>
<name>A0ABU5ZM51_9BACL</name>
<organism evidence="1 2">
    <name type="scientific">Ferviditalea candida</name>
    <dbReference type="NCBI Taxonomy" id="3108399"/>
    <lineage>
        <taxon>Bacteria</taxon>
        <taxon>Bacillati</taxon>
        <taxon>Bacillota</taxon>
        <taxon>Bacilli</taxon>
        <taxon>Bacillales</taxon>
        <taxon>Paenibacillaceae</taxon>
        <taxon>Ferviditalea</taxon>
    </lineage>
</organism>
<proteinExistence type="predicted"/>
<gene>
    <name evidence="1" type="ORF">VF724_18285</name>
</gene>
<sequence length="172" mass="18828">MSKFSQLIIQGNISVQTISSQSGIFIAERNIAVGWSSHRKFNTIFATISGRSNKIYNNLSIVYDPDFIDTPIDDRDTHIVLTKDSAGKEKVTNIHADSIHVNSISQNSSLLIGDGQITGMDSHSKINYAQGSVLGNYNQSTLNTNMNFDSDLIDATINDQDVKIAYAANKQG</sequence>
<evidence type="ECO:0000313" key="2">
    <source>
        <dbReference type="Proteomes" id="UP001310386"/>
    </source>
</evidence>
<protein>
    <submittedName>
        <fullName evidence="1">Uncharacterized protein</fullName>
    </submittedName>
</protein>
<reference evidence="1" key="1">
    <citation type="submission" date="2023-12" db="EMBL/GenBank/DDBJ databases">
        <title>Fervidustalea candida gen. nov., sp. nov., a novel member of the family Paenibacillaceae isolated from a geothermal area.</title>
        <authorList>
            <person name="Li W.-J."/>
            <person name="Jiao J.-Y."/>
            <person name="Chen Y."/>
        </authorList>
    </citation>
    <scope>NUCLEOTIDE SEQUENCE</scope>
    <source>
        <strain evidence="1">SYSU GA230002</strain>
    </source>
</reference>
<dbReference type="RefSeq" id="WP_371755717.1">
    <property type="nucleotide sequence ID" value="NZ_JAYJLD010000041.1"/>
</dbReference>